<evidence type="ECO:0000256" key="3">
    <source>
        <dbReference type="ARBA" id="ARBA00022691"/>
    </source>
</evidence>
<dbReference type="GO" id="GO:0008168">
    <property type="term" value="F:methyltransferase activity"/>
    <property type="evidence" value="ECO:0007669"/>
    <property type="project" value="UniProtKB-KW"/>
</dbReference>
<reference evidence="5" key="1">
    <citation type="submission" date="2022-12" db="EMBL/GenBank/DDBJ databases">
        <authorList>
            <person name="Krivoruchko A.V."/>
            <person name="Elkin A."/>
        </authorList>
    </citation>
    <scope>NUCLEOTIDE SEQUENCE</scope>
    <source>
        <strain evidence="5">IEGM 1388</strain>
    </source>
</reference>
<keyword evidence="3" id="KW-0949">S-adenosyl-L-methionine</keyword>
<comment type="caution">
    <text evidence="5">The sequence shown here is derived from an EMBL/GenBank/DDBJ whole genome shotgun (WGS) entry which is preliminary data.</text>
</comment>
<proteinExistence type="predicted"/>
<name>A0ABT4MZ77_GORRU</name>
<evidence type="ECO:0000313" key="5">
    <source>
        <dbReference type="EMBL" id="MCZ4552297.1"/>
    </source>
</evidence>
<dbReference type="CDD" id="cd02440">
    <property type="entry name" value="AdoMet_MTases"/>
    <property type="match status" value="1"/>
</dbReference>
<dbReference type="RefSeq" id="WP_301573072.1">
    <property type="nucleotide sequence ID" value="NZ_JAPWIE010000006.1"/>
</dbReference>
<dbReference type="PANTHER" id="PTHR43464">
    <property type="entry name" value="METHYLTRANSFERASE"/>
    <property type="match status" value="1"/>
</dbReference>
<evidence type="ECO:0000256" key="1">
    <source>
        <dbReference type="ARBA" id="ARBA00022603"/>
    </source>
</evidence>
<evidence type="ECO:0000313" key="6">
    <source>
        <dbReference type="Proteomes" id="UP001067235"/>
    </source>
</evidence>
<dbReference type="PANTHER" id="PTHR43464:SF19">
    <property type="entry name" value="UBIQUINONE BIOSYNTHESIS O-METHYLTRANSFERASE, MITOCHONDRIAL"/>
    <property type="match status" value="1"/>
</dbReference>
<keyword evidence="2" id="KW-0808">Transferase</keyword>
<dbReference type="InterPro" id="IPR041698">
    <property type="entry name" value="Methyltransf_25"/>
</dbReference>
<dbReference type="Pfam" id="PF13649">
    <property type="entry name" value="Methyltransf_25"/>
    <property type="match status" value="1"/>
</dbReference>
<organism evidence="5 6">
    <name type="scientific">Gordonia rubripertincta</name>
    <name type="common">Rhodococcus corallinus</name>
    <dbReference type="NCBI Taxonomy" id="36822"/>
    <lineage>
        <taxon>Bacteria</taxon>
        <taxon>Bacillati</taxon>
        <taxon>Actinomycetota</taxon>
        <taxon>Actinomycetes</taxon>
        <taxon>Mycobacteriales</taxon>
        <taxon>Gordoniaceae</taxon>
        <taxon>Gordonia</taxon>
    </lineage>
</organism>
<dbReference type="SUPFAM" id="SSF53335">
    <property type="entry name" value="S-adenosyl-L-methionine-dependent methyltransferases"/>
    <property type="match status" value="1"/>
</dbReference>
<accession>A0ABT4MZ77</accession>
<sequence>MDQSEQIAAEQATRWNGPSGRAWIENQDLLDRLYRPVEDLLVGYVTDVSGSRVLDVGCGTGSTTLAVSRAATGTAVGVDISEPMIAVARARAAAEGVSADFVAADVQTHQFSDAPFDTVISRFGVMFFSDPVAAFRNLHQACAMSAHLRMIVWRAPGASDIMVAAERATASLLPDLPPRPPSVPTAPGQFAFADPELVTPILEAGGWRDITVDPLDVELSLPTDDMLRYITTFGRVGVQLPLLDETTRARVLDQVSKALTAFADGPDARYPAACWLVSAQA</sequence>
<gene>
    <name evidence="5" type="ORF">O4213_20050</name>
</gene>
<dbReference type="InterPro" id="IPR029063">
    <property type="entry name" value="SAM-dependent_MTases_sf"/>
</dbReference>
<dbReference type="EMBL" id="JAPWIE010000006">
    <property type="protein sequence ID" value="MCZ4552297.1"/>
    <property type="molecule type" value="Genomic_DNA"/>
</dbReference>
<evidence type="ECO:0000259" key="4">
    <source>
        <dbReference type="Pfam" id="PF13649"/>
    </source>
</evidence>
<feature type="domain" description="Methyltransferase" evidence="4">
    <location>
        <begin position="53"/>
        <end position="142"/>
    </location>
</feature>
<keyword evidence="6" id="KW-1185">Reference proteome</keyword>
<keyword evidence="1 5" id="KW-0489">Methyltransferase</keyword>
<evidence type="ECO:0000256" key="2">
    <source>
        <dbReference type="ARBA" id="ARBA00022679"/>
    </source>
</evidence>
<dbReference type="Proteomes" id="UP001067235">
    <property type="component" value="Unassembled WGS sequence"/>
</dbReference>
<dbReference type="GO" id="GO:0032259">
    <property type="term" value="P:methylation"/>
    <property type="evidence" value="ECO:0007669"/>
    <property type="project" value="UniProtKB-KW"/>
</dbReference>
<protein>
    <submittedName>
        <fullName evidence="5">Class I SAM-dependent methyltransferase</fullName>
    </submittedName>
</protein>
<dbReference type="Gene3D" id="3.40.50.150">
    <property type="entry name" value="Vaccinia Virus protein VP39"/>
    <property type="match status" value="1"/>
</dbReference>